<evidence type="ECO:0008006" key="3">
    <source>
        <dbReference type="Google" id="ProtNLM"/>
    </source>
</evidence>
<reference evidence="1" key="1">
    <citation type="submission" date="2020-12" db="EMBL/GenBank/DDBJ databases">
        <authorList>
            <person name="Hahn C.J."/>
            <person name="Laso-Perez R."/>
            <person name="Vulcano F."/>
            <person name="Vaziourakis K.-M."/>
            <person name="Stokke R."/>
            <person name="Steen I.H."/>
            <person name="Teske A."/>
            <person name="Boetius A."/>
            <person name="Liebeke M."/>
            <person name="Amann R."/>
            <person name="Knittel K."/>
        </authorList>
    </citation>
    <scope>NUCLEOTIDE SEQUENCE</scope>
    <source>
        <strain evidence="1">Gfbio:c6db26ca-90af-429b-aeed-0e3e8aed0b5e:GoM-Arc1_AMV-AAA_792_C10</strain>
    </source>
</reference>
<dbReference type="SUPFAM" id="SSF46565">
    <property type="entry name" value="Chaperone J-domain"/>
    <property type="match status" value="1"/>
</dbReference>
<comment type="caution">
    <text evidence="1">The sequence shown here is derived from an EMBL/GenBank/DDBJ whole genome shotgun (WGS) entry which is preliminary data.</text>
</comment>
<accession>A0A812A182</accession>
<evidence type="ECO:0000313" key="2">
    <source>
        <dbReference type="Proteomes" id="UP000614580"/>
    </source>
</evidence>
<dbReference type="EMBL" id="CAJHZY010000013">
    <property type="protein sequence ID" value="CAD7766780.1"/>
    <property type="molecule type" value="Genomic_DNA"/>
</dbReference>
<proteinExistence type="predicted"/>
<sequence length="378" mass="45492">MSEEKKAFDEWMQLYVCDDPYWEVPSRYMDTSRVGQYLKKLQKLEKSYLLYIDDLYTGLPTCYSVLCLSKNASFDAVEKAYERKKRHSVYPDDVLKRAYEILSSSKKRSDYEEIIYLFNKIVQNYTAKERRGLAEEHADWLEKEKDQATFNYIRENHGVWQQLFFHGAPTFYELLGVDRTKLKSREEVKCENNDTDKRLVEEIYKIINNPQLRFEYDFMLDVLDEMFGEEKSEMFKSEKTFWEGRDAAYLMTLRYYEPIKKYEQLIDMHNDWEAYIEDRTFYDVLTIDLPSIPWDKQEVENTIRNAYKDKERTPEVNLAYSVLKNFRLRSDYDWLLKNKKWLDLLHEIDVEEVDDAEINKVMKIVDELAIELKTGGVQ</sequence>
<dbReference type="Proteomes" id="UP000614580">
    <property type="component" value="Unassembled WGS sequence"/>
</dbReference>
<dbReference type="Gene3D" id="1.10.287.110">
    <property type="entry name" value="DnaJ domain"/>
    <property type="match status" value="1"/>
</dbReference>
<protein>
    <recommendedName>
        <fullName evidence="3">J domain-containing protein</fullName>
    </recommendedName>
</protein>
<evidence type="ECO:0000313" key="1">
    <source>
        <dbReference type="EMBL" id="CAD7766780.1"/>
    </source>
</evidence>
<name>A0A812A182_9EURY</name>
<dbReference type="AlphaFoldDB" id="A0A812A182"/>
<dbReference type="InterPro" id="IPR036869">
    <property type="entry name" value="J_dom_sf"/>
</dbReference>
<gene>
    <name evidence="1" type="ORF">DNFNHJIP_00180</name>
</gene>
<organism evidence="1 2">
    <name type="scientific">Candidatus Argoarchaeum ethanivorans</name>
    <dbReference type="NCBI Taxonomy" id="2608793"/>
    <lineage>
        <taxon>Archaea</taxon>
        <taxon>Methanobacteriati</taxon>
        <taxon>Methanobacteriota</taxon>
        <taxon>Stenosarchaea group</taxon>
        <taxon>Methanomicrobia</taxon>
        <taxon>Methanosarcinales</taxon>
        <taxon>Methanosarcinales incertae sedis</taxon>
        <taxon>GOM Arc I cluster</taxon>
        <taxon>Candidatus Argoarchaeum</taxon>
    </lineage>
</organism>